<feature type="compositionally biased region" description="Basic and acidic residues" evidence="1">
    <location>
        <begin position="776"/>
        <end position="795"/>
    </location>
</feature>
<feature type="region of interest" description="Disordered" evidence="1">
    <location>
        <begin position="816"/>
        <end position="905"/>
    </location>
</feature>
<dbReference type="GO" id="GO:0016020">
    <property type="term" value="C:membrane"/>
    <property type="evidence" value="ECO:0007669"/>
    <property type="project" value="TreeGrafter"/>
</dbReference>
<feature type="compositionally biased region" description="Basic and acidic residues" evidence="1">
    <location>
        <begin position="816"/>
        <end position="840"/>
    </location>
</feature>
<feature type="domain" description="DUF3533" evidence="3">
    <location>
        <begin position="352"/>
        <end position="714"/>
    </location>
</feature>
<dbReference type="InterPro" id="IPR022703">
    <property type="entry name" value="DUF3533"/>
</dbReference>
<feature type="compositionally biased region" description="Basic and acidic residues" evidence="1">
    <location>
        <begin position="21"/>
        <end position="31"/>
    </location>
</feature>
<feature type="compositionally biased region" description="Basic residues" evidence="1">
    <location>
        <begin position="266"/>
        <end position="275"/>
    </location>
</feature>
<feature type="region of interest" description="Disordered" evidence="1">
    <location>
        <begin position="121"/>
        <end position="202"/>
    </location>
</feature>
<feature type="transmembrane region" description="Helical" evidence="2">
    <location>
        <begin position="677"/>
        <end position="694"/>
    </location>
</feature>
<dbReference type="EMBL" id="JAIFTL010000031">
    <property type="protein sequence ID" value="KAG9325863.1"/>
    <property type="molecule type" value="Genomic_DNA"/>
</dbReference>
<keyword evidence="2" id="KW-1133">Transmembrane helix</keyword>
<feature type="region of interest" description="Disordered" evidence="1">
    <location>
        <begin position="1"/>
        <end position="57"/>
    </location>
</feature>
<feature type="transmembrane region" description="Helical" evidence="2">
    <location>
        <begin position="706"/>
        <end position="724"/>
    </location>
</feature>
<feature type="compositionally biased region" description="Polar residues" evidence="1">
    <location>
        <begin position="861"/>
        <end position="872"/>
    </location>
</feature>
<feature type="transmembrane region" description="Helical" evidence="2">
    <location>
        <begin position="550"/>
        <end position="570"/>
    </location>
</feature>
<dbReference type="AlphaFoldDB" id="A0A9P8A7R7"/>
<evidence type="ECO:0000259" key="3">
    <source>
        <dbReference type="Pfam" id="PF12051"/>
    </source>
</evidence>
<evidence type="ECO:0000313" key="4">
    <source>
        <dbReference type="EMBL" id="KAG9325863.1"/>
    </source>
</evidence>
<feature type="region of interest" description="Disordered" evidence="1">
    <location>
        <begin position="735"/>
        <end position="802"/>
    </location>
</feature>
<keyword evidence="2" id="KW-0472">Membrane</keyword>
<feature type="transmembrane region" description="Helical" evidence="2">
    <location>
        <begin position="647"/>
        <end position="665"/>
    </location>
</feature>
<feature type="transmembrane region" description="Helical" evidence="2">
    <location>
        <begin position="590"/>
        <end position="612"/>
    </location>
</feature>
<feature type="compositionally biased region" description="Basic and acidic residues" evidence="1">
    <location>
        <begin position="276"/>
        <end position="288"/>
    </location>
</feature>
<dbReference type="InterPro" id="IPR053001">
    <property type="entry name" value="MNNG_permease-like"/>
</dbReference>
<feature type="compositionally biased region" description="Polar residues" evidence="1">
    <location>
        <begin position="140"/>
        <end position="150"/>
    </location>
</feature>
<feature type="region of interest" description="Disordered" evidence="1">
    <location>
        <begin position="238"/>
        <end position="288"/>
    </location>
</feature>
<gene>
    <name evidence="4" type="ORF">KVV02_006857</name>
</gene>
<dbReference type="PANTHER" id="PTHR34814:SF2">
    <property type="entry name" value="DUF3533 DOMAIN-CONTAINING PROTEIN"/>
    <property type="match status" value="1"/>
</dbReference>
<dbReference type="PANTHER" id="PTHR34814">
    <property type="entry name" value="NITROSOGUANIDINE RESISTANCE PROTEIN SNG1"/>
    <property type="match status" value="1"/>
</dbReference>
<feature type="compositionally biased region" description="Low complexity" evidence="1">
    <location>
        <begin position="121"/>
        <end position="132"/>
    </location>
</feature>
<comment type="caution">
    <text evidence="4">The sequence shown here is derived from an EMBL/GenBank/DDBJ whole genome shotgun (WGS) entry which is preliminary data.</text>
</comment>
<evidence type="ECO:0000256" key="1">
    <source>
        <dbReference type="SAM" id="MobiDB-lite"/>
    </source>
</evidence>
<accession>A0A9P8A7R7</accession>
<feature type="transmembrane region" description="Helical" evidence="2">
    <location>
        <begin position="619"/>
        <end position="641"/>
    </location>
</feature>
<evidence type="ECO:0000256" key="2">
    <source>
        <dbReference type="SAM" id="Phobius"/>
    </source>
</evidence>
<dbReference type="Proteomes" id="UP000717515">
    <property type="component" value="Unassembled WGS sequence"/>
</dbReference>
<organism evidence="4 5">
    <name type="scientific">Mortierella alpina</name>
    <name type="common">Oleaginous fungus</name>
    <name type="synonym">Mortierella renispora</name>
    <dbReference type="NCBI Taxonomy" id="64518"/>
    <lineage>
        <taxon>Eukaryota</taxon>
        <taxon>Fungi</taxon>
        <taxon>Fungi incertae sedis</taxon>
        <taxon>Mucoromycota</taxon>
        <taxon>Mortierellomycotina</taxon>
        <taxon>Mortierellomycetes</taxon>
        <taxon>Mortierellales</taxon>
        <taxon>Mortierellaceae</taxon>
        <taxon>Mortierella</taxon>
    </lineage>
</organism>
<protein>
    <recommendedName>
        <fullName evidence="3">DUF3533 domain-containing protein</fullName>
    </recommendedName>
</protein>
<reference evidence="4" key="1">
    <citation type="submission" date="2021-07" db="EMBL/GenBank/DDBJ databases">
        <title>Draft genome of Mortierella alpina, strain LL118, isolated from an aspen leaf litter sample.</title>
        <authorList>
            <person name="Yang S."/>
            <person name="Vinatzer B.A."/>
        </authorList>
    </citation>
    <scope>NUCLEOTIDE SEQUENCE</scope>
    <source>
        <strain evidence="4">LL118</strain>
    </source>
</reference>
<proteinExistence type="predicted"/>
<feature type="compositionally biased region" description="Basic and acidic residues" evidence="1">
    <location>
        <begin position="884"/>
        <end position="893"/>
    </location>
</feature>
<sequence length="905" mass="100761">MPPRNAVKPQVVQPSRGLHATLDDNLGRDTSGRTGDTAGDKVSAGPQESKTERGDDGAVLSYNVIESYQSADYSHPVSSNGLAASMPAIAPFPYRAAKMPDQGMSRLPSCLNTYTVATQSSALSPPALSPPAGTRRVVSPQHQGSTTLESGASGIMDNESMIGSRKLPQAHHAPEYKRSPTADYTEGADALPLHNKPTIDHTNGAQYYNMAASQENTQHHTPAQSEPTSLWGRLAPSSVTKSSMKQDREANHDSAIDASTDQGVPRTRKSKVQRRHQQDGHHHLRNDMVVEKQDSLGVNQHSGFSRKSGVPGRNGEEPETDLFNFVGIMLDMPKQPTWRVVIIKLAKALSVMTISYFVLMALYFGAEFQADSHMNNFDIMVVNLDQGMIGLHFDNYTQYLNKQPGQPNWSVQNPTLYPTMSAVREQVRNGRFWGAVVVQTNASSNLNQAFATQFKNYDPSRAFAFIYDSGRDPLVVKPRIVSAMYLQFLQFSKLFNPVWVQFVLNYSETQASFNVSSLVRAPQVLGTPIAFEEFDLHPITSSIITSATSVAYIWIFLVAGGSTYLVAHMIQPMTRSASTGKTMAMLLAPLLLFVAVLSLTYSILLLAFGVPFPNGASQFLSLFAGMLLLQCAVASMVLFLIYLIPVVFIPSITITFVVLNVIAVFNPVELMPSFYRWVYAMPFLNAVQISRYVLMGSYDRLKYNVPILTAWTLIPIVLLPFAILRQKRMVQELEASEELEENEEDRRKAGKMTLQKNDQQNDLEFRRRPSRKERHGRVSRDGVEQEDPLGRKSGESDWENDVVRLSGEQYRLDSYHNDEGKLSYSTRSDRRAHVRHEQPRVSKTSSHLHVHSTPAQLKALGNNSGVSPSAPSESRVFGRASRSRQYERRRQDEIAANMIPNEVKE</sequence>
<evidence type="ECO:0000313" key="5">
    <source>
        <dbReference type="Proteomes" id="UP000717515"/>
    </source>
</evidence>
<dbReference type="Pfam" id="PF12051">
    <property type="entry name" value="DUF3533"/>
    <property type="match status" value="1"/>
</dbReference>
<feature type="compositionally biased region" description="Basic and acidic residues" evidence="1">
    <location>
        <begin position="244"/>
        <end position="255"/>
    </location>
</feature>
<keyword evidence="2" id="KW-0812">Transmembrane</keyword>
<name>A0A9P8A7R7_MORAP</name>